<name>A0A2S6H5D9_9GAMM</name>
<protein>
    <recommendedName>
        <fullName evidence="3">Abortive infection Abi-like protein</fullName>
    </recommendedName>
</protein>
<evidence type="ECO:0008006" key="3">
    <source>
        <dbReference type="Google" id="ProtNLM"/>
    </source>
</evidence>
<dbReference type="Proteomes" id="UP000238071">
    <property type="component" value="Unassembled WGS sequence"/>
</dbReference>
<evidence type="ECO:0000313" key="2">
    <source>
        <dbReference type="Proteomes" id="UP000238071"/>
    </source>
</evidence>
<evidence type="ECO:0000313" key="1">
    <source>
        <dbReference type="EMBL" id="PPK72606.1"/>
    </source>
</evidence>
<sequence>MNNNDINSAWAAVAPILRKFDFYDIKDIVGLAGFDLEILKGLGFDANNWGNPNTSQLVSEIGDCFLSFADETKLRFLNTVIEEIFSDRYRVFSYGNEIEEPEGRKERLQYCLDRLGWQLIDNKILPIEVLDRSDLEELEPSAREELIKAATKFRDGDLNEAILSAYAAVESVIARVYRDKSLGEVDYSKSFQHRCKKALEATGVYTAIDGQLTDIEWKEGDIKVFRANLEGSLKQAAYVLQLLRNNMSNAHGSKPVIKPLVFDSIKWSQIIVRLLSEKYDA</sequence>
<gene>
    <name evidence="1" type="ORF">B0F88_10339</name>
</gene>
<comment type="caution">
    <text evidence="1">The sequence shown here is derived from an EMBL/GenBank/DDBJ whole genome shotgun (WGS) entry which is preliminary data.</text>
</comment>
<dbReference type="RefSeq" id="WP_104422707.1">
    <property type="nucleotide sequence ID" value="NZ_PTIY01000003.1"/>
</dbReference>
<dbReference type="OrthoDB" id="9000887at2"/>
<organism evidence="1 2">
    <name type="scientific">Methylobacter tundripaludum</name>
    <dbReference type="NCBI Taxonomy" id="173365"/>
    <lineage>
        <taxon>Bacteria</taxon>
        <taxon>Pseudomonadati</taxon>
        <taxon>Pseudomonadota</taxon>
        <taxon>Gammaproteobacteria</taxon>
        <taxon>Methylococcales</taxon>
        <taxon>Methylococcaceae</taxon>
        <taxon>Methylobacter</taxon>
    </lineage>
</organism>
<dbReference type="EMBL" id="PTIY01000003">
    <property type="protein sequence ID" value="PPK72606.1"/>
    <property type="molecule type" value="Genomic_DNA"/>
</dbReference>
<proteinExistence type="predicted"/>
<reference evidence="1 2" key="1">
    <citation type="submission" date="2018-02" db="EMBL/GenBank/DDBJ databases">
        <title>Subsurface microbial communities from deep shales in Ohio and West Virginia, USA.</title>
        <authorList>
            <person name="Wrighton K."/>
        </authorList>
    </citation>
    <scope>NUCLEOTIDE SEQUENCE [LARGE SCALE GENOMIC DNA]</scope>
    <source>
        <strain evidence="1 2">OWC-G53F</strain>
    </source>
</reference>
<dbReference type="AlphaFoldDB" id="A0A2S6H5D9"/>
<keyword evidence="2" id="KW-1185">Reference proteome</keyword>
<accession>A0A2S6H5D9</accession>